<dbReference type="PANTHER" id="PTHR36853:SF1">
    <property type="entry name" value="DUF3844 DOMAIN-CONTAINING PROTEIN"/>
    <property type="match status" value="1"/>
</dbReference>
<comment type="caution">
    <text evidence="4">The sequence shown here is derived from an EMBL/GenBank/DDBJ whole genome shotgun (WGS) entry which is preliminary data.</text>
</comment>
<dbReference type="Pfam" id="PF12955">
    <property type="entry name" value="Vps3844_C"/>
    <property type="match status" value="1"/>
</dbReference>
<protein>
    <recommendedName>
        <fullName evidence="3">Vacuolar sorting protein Vps3844 C-terminal domain-containing protein</fullName>
    </recommendedName>
</protein>
<feature type="chain" id="PRO_5042882433" description="Vacuolar sorting protein Vps3844 C-terminal domain-containing protein" evidence="2">
    <location>
        <begin position="20"/>
        <end position="377"/>
    </location>
</feature>
<dbReference type="AlphaFoldDB" id="A0AAN7T737"/>
<name>A0AAN7T737_9EURO</name>
<evidence type="ECO:0000313" key="5">
    <source>
        <dbReference type="Proteomes" id="UP001309876"/>
    </source>
</evidence>
<dbReference type="Proteomes" id="UP001309876">
    <property type="component" value="Unassembled WGS sequence"/>
</dbReference>
<evidence type="ECO:0000256" key="2">
    <source>
        <dbReference type="SAM" id="SignalP"/>
    </source>
</evidence>
<accession>A0AAN7T737</accession>
<dbReference type="InterPro" id="IPR024382">
    <property type="entry name" value="Vps3844_C"/>
</dbReference>
<feature type="domain" description="Vacuolar sorting protein Vps3844 C-terminal" evidence="3">
    <location>
        <begin position="270"/>
        <end position="368"/>
    </location>
</feature>
<organism evidence="4 5">
    <name type="scientific">Lithohypha guttulata</name>
    <dbReference type="NCBI Taxonomy" id="1690604"/>
    <lineage>
        <taxon>Eukaryota</taxon>
        <taxon>Fungi</taxon>
        <taxon>Dikarya</taxon>
        <taxon>Ascomycota</taxon>
        <taxon>Pezizomycotina</taxon>
        <taxon>Eurotiomycetes</taxon>
        <taxon>Chaetothyriomycetidae</taxon>
        <taxon>Chaetothyriales</taxon>
        <taxon>Trichomeriaceae</taxon>
        <taxon>Lithohypha</taxon>
    </lineage>
</organism>
<sequence length="377" mass="40953">MKPCDLLWSCATLVGAATASHDAYLWTVDAGNIKQVYNQASAISSWTAERIIARRKGASDSQYIDTASQDVISDLNRFGGWQPPLFGAGQSERPAKVFVRISGFDGAVSDFNTLPDVWIEKPESNLLNTFDTKVDTKNVCEYTIKPRSKNSVSIQYTYFDQTKTCLPQSEIESLPAMLALIVTVPTADTAAGKGVSSFHRTLLHLAATENIESTLLILPTISKLKKSTKSELKKRIETPFELPPVTADTPFLTSNKSSNATLPKVIPQYFTSKESCDNTTNSCMGHGKCVKTHGNQYRCKCSSTVVRTNDDGTTKSVQWGGNACQKKDISSQFILFATFGVFFLTVVGGAIGMLFSMGSEKLPSVIGAGVVGPRAQR</sequence>
<proteinExistence type="predicted"/>
<keyword evidence="1" id="KW-0472">Membrane</keyword>
<dbReference type="PANTHER" id="PTHR36853">
    <property type="entry name" value="EXPRESSED PROTEIN"/>
    <property type="match status" value="1"/>
</dbReference>
<keyword evidence="5" id="KW-1185">Reference proteome</keyword>
<dbReference type="InterPro" id="IPR053065">
    <property type="entry name" value="Archenteron_Induction-Rel"/>
</dbReference>
<keyword evidence="1" id="KW-1133">Transmembrane helix</keyword>
<gene>
    <name evidence="4" type="ORF">LTR05_003424</name>
</gene>
<dbReference type="EMBL" id="JAVRRJ010000002">
    <property type="protein sequence ID" value="KAK5089199.1"/>
    <property type="molecule type" value="Genomic_DNA"/>
</dbReference>
<evidence type="ECO:0000256" key="1">
    <source>
        <dbReference type="SAM" id="Phobius"/>
    </source>
</evidence>
<feature type="transmembrane region" description="Helical" evidence="1">
    <location>
        <begin position="333"/>
        <end position="355"/>
    </location>
</feature>
<dbReference type="GO" id="GO:0005783">
    <property type="term" value="C:endoplasmic reticulum"/>
    <property type="evidence" value="ECO:0007669"/>
    <property type="project" value="TreeGrafter"/>
</dbReference>
<keyword evidence="1" id="KW-0812">Transmembrane</keyword>
<evidence type="ECO:0000313" key="4">
    <source>
        <dbReference type="EMBL" id="KAK5089199.1"/>
    </source>
</evidence>
<feature type="signal peptide" evidence="2">
    <location>
        <begin position="1"/>
        <end position="19"/>
    </location>
</feature>
<reference evidence="4 5" key="1">
    <citation type="submission" date="2023-08" db="EMBL/GenBank/DDBJ databases">
        <title>Black Yeasts Isolated from many extreme environments.</title>
        <authorList>
            <person name="Coleine C."/>
            <person name="Stajich J.E."/>
            <person name="Selbmann L."/>
        </authorList>
    </citation>
    <scope>NUCLEOTIDE SEQUENCE [LARGE SCALE GENOMIC DNA]</scope>
    <source>
        <strain evidence="4 5">CCFEE 5910</strain>
    </source>
</reference>
<evidence type="ECO:0000259" key="3">
    <source>
        <dbReference type="Pfam" id="PF12955"/>
    </source>
</evidence>
<keyword evidence="2" id="KW-0732">Signal</keyword>